<comment type="similarity">
    <text evidence="1 8 9">Belongs to the class-I aminoacyl-tRNA synthetase family.</text>
</comment>
<dbReference type="InterPro" id="IPR024109">
    <property type="entry name" value="Trp-tRNA-ligase_bac-type"/>
</dbReference>
<evidence type="ECO:0000256" key="8">
    <source>
        <dbReference type="HAMAP-Rule" id="MF_00140"/>
    </source>
</evidence>
<dbReference type="RefSeq" id="WP_046096766.1">
    <property type="nucleotide sequence ID" value="NZ_JZXN01000011.1"/>
</dbReference>
<evidence type="ECO:0000256" key="1">
    <source>
        <dbReference type="ARBA" id="ARBA00005594"/>
    </source>
</evidence>
<dbReference type="OrthoDB" id="9801042at2"/>
<evidence type="ECO:0000256" key="2">
    <source>
        <dbReference type="ARBA" id="ARBA00022598"/>
    </source>
</evidence>
<evidence type="ECO:0000256" key="3">
    <source>
        <dbReference type="ARBA" id="ARBA00022741"/>
    </source>
</evidence>
<comment type="function">
    <text evidence="8">Catalyzes the attachment of tryptophan to tRNA(Trp).</text>
</comment>
<organism evidence="10 11">
    <name type="scientific">Mycoplasmopsis meleagridis ATCC 25294</name>
    <dbReference type="NCBI Taxonomy" id="1264554"/>
    <lineage>
        <taxon>Bacteria</taxon>
        <taxon>Bacillati</taxon>
        <taxon>Mycoplasmatota</taxon>
        <taxon>Mycoplasmoidales</taxon>
        <taxon>Metamycoplasmataceae</taxon>
        <taxon>Mycoplasmopsis</taxon>
    </lineage>
</organism>
<dbReference type="GO" id="GO:0004830">
    <property type="term" value="F:tryptophan-tRNA ligase activity"/>
    <property type="evidence" value="ECO:0007669"/>
    <property type="project" value="UniProtKB-UniRule"/>
</dbReference>
<accession>A0A0F5H1F0</accession>
<feature type="binding site" evidence="8">
    <location>
        <begin position="18"/>
        <end position="19"/>
    </location>
    <ligand>
        <name>ATP</name>
        <dbReference type="ChEBI" id="CHEBI:30616"/>
    </ligand>
</feature>
<feature type="binding site" evidence="8">
    <location>
        <begin position="153"/>
        <end position="155"/>
    </location>
    <ligand>
        <name>ATP</name>
        <dbReference type="ChEBI" id="CHEBI:30616"/>
    </ligand>
</feature>
<feature type="binding site" evidence="8">
    <location>
        <position position="192"/>
    </location>
    <ligand>
        <name>ATP</name>
        <dbReference type="ChEBI" id="CHEBI:30616"/>
    </ligand>
</feature>
<evidence type="ECO:0000256" key="9">
    <source>
        <dbReference type="RuleBase" id="RU363036"/>
    </source>
</evidence>
<dbReference type="STRING" id="29561.MM26B8_02880"/>
<dbReference type="InterPro" id="IPR002305">
    <property type="entry name" value="aa-tRNA-synth_Ic"/>
</dbReference>
<dbReference type="InterPro" id="IPR001412">
    <property type="entry name" value="aa-tRNA-synth_I_CS"/>
</dbReference>
<comment type="caution">
    <text evidence="10">The sequence shown here is derived from an EMBL/GenBank/DDBJ whole genome shotgun (WGS) entry which is preliminary data.</text>
</comment>
<dbReference type="NCBIfam" id="TIGR00233">
    <property type="entry name" value="trpS"/>
    <property type="match status" value="1"/>
</dbReference>
<dbReference type="AlphaFoldDB" id="A0A0F5H1F0"/>
<comment type="catalytic activity">
    <reaction evidence="7 8">
        <text>tRNA(Trp) + L-tryptophan + ATP = L-tryptophyl-tRNA(Trp) + AMP + diphosphate + H(+)</text>
        <dbReference type="Rhea" id="RHEA:24080"/>
        <dbReference type="Rhea" id="RHEA-COMP:9671"/>
        <dbReference type="Rhea" id="RHEA-COMP:9705"/>
        <dbReference type="ChEBI" id="CHEBI:15378"/>
        <dbReference type="ChEBI" id="CHEBI:30616"/>
        <dbReference type="ChEBI" id="CHEBI:33019"/>
        <dbReference type="ChEBI" id="CHEBI:57912"/>
        <dbReference type="ChEBI" id="CHEBI:78442"/>
        <dbReference type="ChEBI" id="CHEBI:78535"/>
        <dbReference type="ChEBI" id="CHEBI:456215"/>
        <dbReference type="EC" id="6.1.1.2"/>
    </reaction>
</comment>
<dbReference type="Pfam" id="PF00579">
    <property type="entry name" value="tRNA-synt_1b"/>
    <property type="match status" value="1"/>
</dbReference>
<dbReference type="GO" id="GO:0005524">
    <property type="term" value="F:ATP binding"/>
    <property type="evidence" value="ECO:0007669"/>
    <property type="project" value="UniProtKB-UniRule"/>
</dbReference>
<keyword evidence="4 8" id="KW-0067">ATP-binding</keyword>
<keyword evidence="2 8" id="KW-0436">Ligase</keyword>
<name>A0A0F5H1F0_9BACT</name>
<feature type="short sequence motif" description="'HIGH' region" evidence="8">
    <location>
        <begin position="11"/>
        <end position="19"/>
    </location>
</feature>
<keyword evidence="11" id="KW-1185">Reference proteome</keyword>
<evidence type="ECO:0000256" key="7">
    <source>
        <dbReference type="ARBA" id="ARBA00049929"/>
    </source>
</evidence>
<keyword evidence="5 8" id="KW-0648">Protein biosynthesis</keyword>
<dbReference type="EC" id="6.1.1.2" evidence="8"/>
<evidence type="ECO:0000313" key="11">
    <source>
        <dbReference type="Proteomes" id="UP000033750"/>
    </source>
</evidence>
<dbReference type="PANTHER" id="PTHR43766">
    <property type="entry name" value="TRYPTOPHAN--TRNA LIGASE, MITOCHONDRIAL"/>
    <property type="match status" value="1"/>
</dbReference>
<dbReference type="GO" id="GO:0006436">
    <property type="term" value="P:tryptophanyl-tRNA aminoacylation"/>
    <property type="evidence" value="ECO:0007669"/>
    <property type="project" value="UniProtKB-UniRule"/>
</dbReference>
<dbReference type="InterPro" id="IPR002306">
    <property type="entry name" value="Trp-tRNA-ligase"/>
</dbReference>
<gene>
    <name evidence="8 10" type="primary">trpS</name>
    <name evidence="10" type="ORF">MMELEA_03270</name>
</gene>
<dbReference type="EMBL" id="JZXN01000011">
    <property type="protein sequence ID" value="KKB27013.1"/>
    <property type="molecule type" value="Genomic_DNA"/>
</dbReference>
<feature type="binding site" evidence="8">
    <location>
        <begin position="10"/>
        <end position="12"/>
    </location>
    <ligand>
        <name>ATP</name>
        <dbReference type="ChEBI" id="CHEBI:30616"/>
    </ligand>
</feature>
<sequence length="331" mass="37715">MKKRLVSGIKPTGNLTLGNYIGALKNFVKLQDDYDSYFFVADLHALTTGKVNKDELYNSRYETIAWYLACGLDPKKCNIFFQSDLSEHAEAQWLLTSEVAIGDLKRMTQFKDKAKKISKQENKTEKIPAGLLMYPVLMAADILIYNPDFVPIGEDQKQHLELTKNIAQKLKKHYHINLNIPQGIIPKIGSRIKSLTNPDIKMSKSEKSLKATIYLTDNPDLAYEKILKAVTDSENKIYLSEEKKGIYNLLNIYAALKSITLEEAALIFEKANYAEFKKEVALVVKEELIKLQKNYQEAKLIVKEVALNGLTNAKKIAQENLKEWKDKMGFN</sequence>
<reference evidence="10 11" key="1">
    <citation type="submission" date="2015-03" db="EMBL/GenBank/DDBJ databases">
        <title>Genome sequence of Mycoplasma meleagridis strain ATCC 25294.</title>
        <authorList>
            <person name="Yacoub E."/>
            <person name="Blanchard A."/>
            <person name="Sirand-Pugnet P."/>
            <person name="Mardassi B.B.A."/>
        </authorList>
    </citation>
    <scope>NUCLEOTIDE SEQUENCE [LARGE SCALE GENOMIC DNA]</scope>
    <source>
        <strain evidence="10 11">ATCC 25294</strain>
    </source>
</reference>
<protein>
    <recommendedName>
        <fullName evidence="8">Tryptophan--tRNA ligase</fullName>
        <ecNumber evidence="8">6.1.1.2</ecNumber>
    </recommendedName>
    <alternativeName>
        <fullName evidence="8">Tryptophanyl-tRNA synthetase</fullName>
        <shortName evidence="8">TrpRS</shortName>
    </alternativeName>
</protein>
<dbReference type="HAMAP" id="MF_00140_B">
    <property type="entry name" value="Trp_tRNA_synth_B"/>
    <property type="match status" value="1"/>
</dbReference>
<dbReference type="Gene3D" id="1.10.240.10">
    <property type="entry name" value="Tyrosyl-Transfer RNA Synthetase"/>
    <property type="match status" value="1"/>
</dbReference>
<feature type="binding site" evidence="8">
    <location>
        <position position="141"/>
    </location>
    <ligand>
        <name>L-tryptophan</name>
        <dbReference type="ChEBI" id="CHEBI:57912"/>
    </ligand>
</feature>
<dbReference type="GO" id="GO:0005829">
    <property type="term" value="C:cytosol"/>
    <property type="evidence" value="ECO:0007669"/>
    <property type="project" value="TreeGrafter"/>
</dbReference>
<feature type="short sequence motif" description="'KMSKS' region" evidence="8">
    <location>
        <begin position="201"/>
        <end position="205"/>
    </location>
</feature>
<dbReference type="Gene3D" id="3.40.50.620">
    <property type="entry name" value="HUPs"/>
    <property type="match status" value="1"/>
</dbReference>
<dbReference type="CDD" id="cd00806">
    <property type="entry name" value="TrpRS_core"/>
    <property type="match status" value="1"/>
</dbReference>
<dbReference type="Proteomes" id="UP000033750">
    <property type="component" value="Unassembled WGS sequence"/>
</dbReference>
<comment type="subunit">
    <text evidence="8">Homodimer.</text>
</comment>
<comment type="subcellular location">
    <subcellularLocation>
        <location evidence="8">Cytoplasm</location>
    </subcellularLocation>
</comment>
<evidence type="ECO:0000256" key="6">
    <source>
        <dbReference type="ARBA" id="ARBA00023146"/>
    </source>
</evidence>
<dbReference type="PATRIC" id="fig|1264554.4.peg.282"/>
<feature type="binding site" evidence="8">
    <location>
        <begin position="201"/>
        <end position="205"/>
    </location>
    <ligand>
        <name>ATP</name>
        <dbReference type="ChEBI" id="CHEBI:30616"/>
    </ligand>
</feature>
<evidence type="ECO:0000313" key="10">
    <source>
        <dbReference type="EMBL" id="KKB27013.1"/>
    </source>
</evidence>
<keyword evidence="8" id="KW-0963">Cytoplasm</keyword>
<dbReference type="InterPro" id="IPR014729">
    <property type="entry name" value="Rossmann-like_a/b/a_fold"/>
</dbReference>
<dbReference type="PRINTS" id="PR01039">
    <property type="entry name" value="TRNASYNTHTRP"/>
</dbReference>
<dbReference type="SUPFAM" id="SSF52374">
    <property type="entry name" value="Nucleotidylyl transferase"/>
    <property type="match status" value="1"/>
</dbReference>
<dbReference type="PROSITE" id="PS00178">
    <property type="entry name" value="AA_TRNA_LIGASE_I"/>
    <property type="match status" value="1"/>
</dbReference>
<dbReference type="InterPro" id="IPR050203">
    <property type="entry name" value="Trp-tRNA_synthetase"/>
</dbReference>
<proteinExistence type="inferred from homology"/>
<dbReference type="PANTHER" id="PTHR43766:SF1">
    <property type="entry name" value="TRYPTOPHAN--TRNA LIGASE, MITOCHONDRIAL"/>
    <property type="match status" value="1"/>
</dbReference>
<keyword evidence="3 8" id="KW-0547">Nucleotide-binding</keyword>
<evidence type="ECO:0000256" key="5">
    <source>
        <dbReference type="ARBA" id="ARBA00022917"/>
    </source>
</evidence>
<keyword evidence="6 8" id="KW-0030">Aminoacyl-tRNA synthetase</keyword>
<evidence type="ECO:0000256" key="4">
    <source>
        <dbReference type="ARBA" id="ARBA00022840"/>
    </source>
</evidence>